<dbReference type="OrthoDB" id="5705783at2"/>
<dbReference type="EMBL" id="FQZF01000030">
    <property type="protein sequence ID" value="SHK06641.1"/>
    <property type="molecule type" value="Genomic_DNA"/>
</dbReference>
<evidence type="ECO:0000313" key="1">
    <source>
        <dbReference type="EMBL" id="SHK06641.1"/>
    </source>
</evidence>
<dbReference type="InterPro" id="IPR036397">
    <property type="entry name" value="RNaseH_sf"/>
</dbReference>
<gene>
    <name evidence="1" type="ORF">SAMN02745194_04091</name>
</gene>
<evidence type="ECO:0008006" key="3">
    <source>
        <dbReference type="Google" id="ProtNLM"/>
    </source>
</evidence>
<dbReference type="AlphaFoldDB" id="A0A1M6PFE5"/>
<protein>
    <recommendedName>
        <fullName evidence="3">Exonuclease</fullName>
    </recommendedName>
</protein>
<dbReference type="RefSeq" id="WP_073138183.1">
    <property type="nucleotide sequence ID" value="NZ_FQZF01000030.1"/>
</dbReference>
<reference evidence="1 2" key="1">
    <citation type="submission" date="2016-11" db="EMBL/GenBank/DDBJ databases">
        <authorList>
            <person name="Jaros S."/>
            <person name="Januszkiewicz K."/>
            <person name="Wedrychowicz H."/>
        </authorList>
    </citation>
    <scope>NUCLEOTIDE SEQUENCE [LARGE SCALE GENOMIC DNA]</scope>
    <source>
        <strain evidence="1 2">DSM 14916</strain>
    </source>
</reference>
<accession>A0A1M6PFE5</accession>
<sequence length="194" mass="21949">MIAFIDFEASSLGANSHPIEVGWFRADEEVAEAHLIRPAEGWTDWAAASECIHGISREVLLQEGRPVMEVALRLLQALPPGEVLVFSDAPAWDQDWLDTLFREAGLPRRIVLLDVHQAYGRACRPLLELVPEWHPRREARVQEINRLAARLVAEAGEAESRRRRTRHRAGPDAEGLSWTWREVQRRVVLETGGA</sequence>
<name>A0A1M6PFE5_9PROT</name>
<dbReference type="InterPro" id="IPR012337">
    <property type="entry name" value="RNaseH-like_sf"/>
</dbReference>
<evidence type="ECO:0000313" key="2">
    <source>
        <dbReference type="Proteomes" id="UP000184387"/>
    </source>
</evidence>
<keyword evidence="2" id="KW-1185">Reference proteome</keyword>
<dbReference type="Gene3D" id="3.30.420.10">
    <property type="entry name" value="Ribonuclease H-like superfamily/Ribonuclease H"/>
    <property type="match status" value="1"/>
</dbReference>
<dbReference type="Proteomes" id="UP000184387">
    <property type="component" value="Unassembled WGS sequence"/>
</dbReference>
<dbReference type="STRING" id="198092.SAMN02745194_04091"/>
<organism evidence="1 2">
    <name type="scientific">Muricoccus roseus</name>
    <dbReference type="NCBI Taxonomy" id="198092"/>
    <lineage>
        <taxon>Bacteria</taxon>
        <taxon>Pseudomonadati</taxon>
        <taxon>Pseudomonadota</taxon>
        <taxon>Alphaproteobacteria</taxon>
        <taxon>Acetobacterales</taxon>
        <taxon>Roseomonadaceae</taxon>
        <taxon>Muricoccus</taxon>
    </lineage>
</organism>
<dbReference type="SUPFAM" id="SSF53098">
    <property type="entry name" value="Ribonuclease H-like"/>
    <property type="match status" value="1"/>
</dbReference>
<proteinExistence type="predicted"/>
<dbReference type="GO" id="GO:0003676">
    <property type="term" value="F:nucleic acid binding"/>
    <property type="evidence" value="ECO:0007669"/>
    <property type="project" value="InterPro"/>
</dbReference>